<organism evidence="3 4">
    <name type="scientific">Rhodococcus opacus</name>
    <name type="common">Nocardia opaca</name>
    <dbReference type="NCBI Taxonomy" id="37919"/>
    <lineage>
        <taxon>Bacteria</taxon>
        <taxon>Bacillati</taxon>
        <taxon>Actinomycetota</taxon>
        <taxon>Actinomycetes</taxon>
        <taxon>Mycobacteriales</taxon>
        <taxon>Nocardiaceae</taxon>
        <taxon>Rhodococcus</taxon>
    </lineage>
</organism>
<feature type="domain" description="PucR C-terminal helix-turn-helix" evidence="2">
    <location>
        <begin position="436"/>
        <end position="493"/>
    </location>
</feature>
<dbReference type="RefSeq" id="WP_128640831.1">
    <property type="nucleotide sequence ID" value="NZ_CP008947.1"/>
</dbReference>
<accession>A0A076ERW4</accession>
<reference evidence="3 4" key="1">
    <citation type="submission" date="2014-07" db="EMBL/GenBank/DDBJ databases">
        <title>Genome Sequence of Rhodococcus opacus Strain R7, a Biodegrader of Mono- and Polycyclic Aromatic Hydrocarbons.</title>
        <authorList>
            <person name="Di Gennaro P."/>
            <person name="Zampolli J."/>
            <person name="Presti I."/>
            <person name="Cappelletti M."/>
            <person name="D'Ursi P."/>
            <person name="Orro A."/>
            <person name="Mezzelani A."/>
            <person name="Milanesi L."/>
        </authorList>
    </citation>
    <scope>NUCLEOTIDE SEQUENCE [LARGE SCALE GENOMIC DNA]</scope>
    <source>
        <strain evidence="3 4">R7</strain>
    </source>
</reference>
<evidence type="ECO:0000313" key="4">
    <source>
        <dbReference type="Proteomes" id="UP000028488"/>
    </source>
</evidence>
<dbReference type="Proteomes" id="UP000028488">
    <property type="component" value="Chromosome"/>
</dbReference>
<dbReference type="EMBL" id="CP008947">
    <property type="protein sequence ID" value="AII07962.1"/>
    <property type="molecule type" value="Genomic_DNA"/>
</dbReference>
<evidence type="ECO:0000313" key="3">
    <source>
        <dbReference type="EMBL" id="AII07962.1"/>
    </source>
</evidence>
<dbReference type="PANTHER" id="PTHR33744:SF1">
    <property type="entry name" value="DNA-BINDING TRANSCRIPTIONAL ACTIVATOR ADER"/>
    <property type="match status" value="1"/>
</dbReference>
<name>A0A076ERW4_RHOOP</name>
<evidence type="ECO:0000259" key="1">
    <source>
        <dbReference type="Pfam" id="PF07905"/>
    </source>
</evidence>
<dbReference type="InterPro" id="IPR012914">
    <property type="entry name" value="PucR_dom"/>
</dbReference>
<dbReference type="InterPro" id="IPR025736">
    <property type="entry name" value="PucR_C-HTH_dom"/>
</dbReference>
<sequence length="501" mass="53672">MPITVRQLCDTQAFNLTVRAGEEHLERELSWAHVSELEDPTAFLSGGELLLTTGVSLPADAEAVEERVRRLVAAGVAAVGFGVGLRFDTVPDAFVAAARAEQLPLVEVPLAVPFIVLEKAVSQALSSDDHARLQRTHQQQRRLIHATLAADGARTLVRRTAELIGGWAALLDAAGHVVHGSHRTVRGAVNRTAPQRIARPGEVVFSSEGGEDIISQPLAAVDGRVLGYLVAGRQGVVGSLDHGVVTVAASLLTLFVRRTDETQRALARARAAALRLLIAGQMAATREVSQDLWGGFPSEPVKVITAVGSQSALNSAIAVLDTGPSGAAIFGRVEGHLLVVVSEASVEESVSRLVTVSDLRLGISENAWWDEFARARRESRQAADEAAQRNEGALHFAQLGGEGLASYLDRYRARSYAENHLSVLQDAGNAGGEGSLCRTLRSWLTHNGQTDPAAKDLGIHRHTLRRRLDRIENLLGVSLDSPATRAELWFELELLRGGSDS</sequence>
<evidence type="ECO:0000259" key="2">
    <source>
        <dbReference type="Pfam" id="PF13556"/>
    </source>
</evidence>
<dbReference type="InterPro" id="IPR051448">
    <property type="entry name" value="CdaR-like_regulators"/>
</dbReference>
<dbReference type="eggNOG" id="COG2508">
    <property type="taxonomic scope" value="Bacteria"/>
</dbReference>
<dbReference type="PANTHER" id="PTHR33744">
    <property type="entry name" value="CARBOHYDRATE DIACID REGULATOR"/>
    <property type="match status" value="1"/>
</dbReference>
<dbReference type="Gene3D" id="1.10.10.2840">
    <property type="entry name" value="PucR C-terminal helix-turn-helix domain"/>
    <property type="match status" value="1"/>
</dbReference>
<gene>
    <name evidence="3" type="ORF">EP51_26335</name>
</gene>
<dbReference type="AlphaFoldDB" id="A0A076ERW4"/>
<dbReference type="InterPro" id="IPR042070">
    <property type="entry name" value="PucR_C-HTH_sf"/>
</dbReference>
<feature type="domain" description="Purine catabolism PurC-like" evidence="1">
    <location>
        <begin position="8"/>
        <end position="125"/>
    </location>
</feature>
<protein>
    <recommendedName>
        <fullName evidence="5">PucR family transcriptional regulator</fullName>
    </recommendedName>
</protein>
<dbReference type="Pfam" id="PF07905">
    <property type="entry name" value="PucR"/>
    <property type="match status" value="1"/>
</dbReference>
<dbReference type="Pfam" id="PF13556">
    <property type="entry name" value="HTH_30"/>
    <property type="match status" value="1"/>
</dbReference>
<proteinExistence type="predicted"/>
<evidence type="ECO:0008006" key="5">
    <source>
        <dbReference type="Google" id="ProtNLM"/>
    </source>
</evidence>